<keyword evidence="4" id="KW-0410">Iron transport</keyword>
<evidence type="ECO:0000256" key="2">
    <source>
        <dbReference type="ARBA" id="ARBA00010212"/>
    </source>
</evidence>
<dbReference type="Gene3D" id="1.20.1510.10">
    <property type="entry name" value="Cation efflux protein transmembrane domain"/>
    <property type="match status" value="1"/>
</dbReference>
<accession>A0A2C6DP93</accession>
<feature type="transmembrane region" description="Helical" evidence="9">
    <location>
        <begin position="77"/>
        <end position="95"/>
    </location>
</feature>
<evidence type="ECO:0000256" key="9">
    <source>
        <dbReference type="SAM" id="Phobius"/>
    </source>
</evidence>
<dbReference type="PANTHER" id="PTHR43840">
    <property type="entry name" value="MITOCHONDRIAL METAL TRANSPORTER 1-RELATED"/>
    <property type="match status" value="1"/>
</dbReference>
<keyword evidence="4" id="KW-0408">Iron</keyword>
<dbReference type="SUPFAM" id="SSF160240">
    <property type="entry name" value="Cation efflux protein cytoplasmic domain-like"/>
    <property type="match status" value="3"/>
</dbReference>
<keyword evidence="13" id="KW-1185">Reference proteome</keyword>
<keyword evidence="6" id="KW-0862">Zinc</keyword>
<dbReference type="InterPro" id="IPR036837">
    <property type="entry name" value="Cation_efflux_CTD_sf"/>
</dbReference>
<evidence type="ECO:0000256" key="1">
    <source>
        <dbReference type="ARBA" id="ARBA00004141"/>
    </source>
</evidence>
<comment type="similarity">
    <text evidence="2">Belongs to the cation diffusion facilitator (CDF) transporter (TC 2.A.4) family. FieF subfamily.</text>
</comment>
<feature type="transmembrane region" description="Helical" evidence="9">
    <location>
        <begin position="148"/>
        <end position="171"/>
    </location>
</feature>
<keyword evidence="7 9" id="KW-1133">Transmembrane helix</keyword>
<evidence type="ECO:0000256" key="8">
    <source>
        <dbReference type="ARBA" id="ARBA00023136"/>
    </source>
</evidence>
<evidence type="ECO:0000259" key="10">
    <source>
        <dbReference type="Pfam" id="PF01545"/>
    </source>
</evidence>
<proteinExistence type="inferred from homology"/>
<feature type="transmembrane region" description="Helical" evidence="9">
    <location>
        <begin position="7"/>
        <end position="29"/>
    </location>
</feature>
<feature type="domain" description="Cation efflux protein transmembrane" evidence="10">
    <location>
        <begin position="10"/>
        <end position="203"/>
    </location>
</feature>
<gene>
    <name evidence="12" type="ORF">CRN84_15340</name>
</gene>
<evidence type="ECO:0000256" key="7">
    <source>
        <dbReference type="ARBA" id="ARBA00022989"/>
    </source>
</evidence>
<evidence type="ECO:0000256" key="6">
    <source>
        <dbReference type="ARBA" id="ARBA00022906"/>
    </source>
</evidence>
<feature type="domain" description="Cation efflux protein cytoplasmic" evidence="11">
    <location>
        <begin position="210"/>
        <end position="277"/>
    </location>
</feature>
<evidence type="ECO:0000256" key="5">
    <source>
        <dbReference type="ARBA" id="ARBA00022692"/>
    </source>
</evidence>
<dbReference type="STRING" id="1111728.GCA_000427805_00176"/>
<dbReference type="GO" id="GO:0005886">
    <property type="term" value="C:plasma membrane"/>
    <property type="evidence" value="ECO:0007669"/>
    <property type="project" value="TreeGrafter"/>
</dbReference>
<dbReference type="InterPro" id="IPR027470">
    <property type="entry name" value="Cation_efflux_CTD"/>
</dbReference>
<protein>
    <submittedName>
        <fullName evidence="12">Cation transporter</fullName>
    </submittedName>
</protein>
<name>A0A2C6DP93_9GAMM</name>
<dbReference type="RefSeq" id="WP_029092820.1">
    <property type="nucleotide sequence ID" value="NZ_PDDX01000001.1"/>
</dbReference>
<comment type="caution">
    <text evidence="12">The sequence shown here is derived from an EMBL/GenBank/DDBJ whole genome shotgun (WGS) entry which is preliminary data.</text>
</comment>
<dbReference type="InterPro" id="IPR027469">
    <property type="entry name" value="Cation_efflux_TMD_sf"/>
</dbReference>
<dbReference type="GO" id="GO:0015093">
    <property type="term" value="F:ferrous iron transmembrane transporter activity"/>
    <property type="evidence" value="ECO:0007669"/>
    <property type="project" value="TreeGrafter"/>
</dbReference>
<dbReference type="PANTHER" id="PTHR43840:SF15">
    <property type="entry name" value="MITOCHONDRIAL METAL TRANSPORTER 1-RELATED"/>
    <property type="match status" value="1"/>
</dbReference>
<feature type="domain" description="Cation efflux protein cytoplasmic" evidence="11">
    <location>
        <begin position="303"/>
        <end position="361"/>
    </location>
</feature>
<dbReference type="GO" id="GO:0015341">
    <property type="term" value="F:zinc efflux antiporter activity"/>
    <property type="evidence" value="ECO:0007669"/>
    <property type="project" value="TreeGrafter"/>
</dbReference>
<comment type="subcellular location">
    <subcellularLocation>
        <location evidence="1">Membrane</location>
        <topology evidence="1">Multi-pass membrane protein</topology>
    </subcellularLocation>
</comment>
<dbReference type="InterPro" id="IPR058533">
    <property type="entry name" value="Cation_efflux_TM"/>
</dbReference>
<dbReference type="EMBL" id="PDDX01000001">
    <property type="protein sequence ID" value="PHI30614.1"/>
    <property type="molecule type" value="Genomic_DNA"/>
</dbReference>
<dbReference type="Gene3D" id="3.30.70.1350">
    <property type="entry name" value="Cation efflux protein, cytoplasmic domain"/>
    <property type="match status" value="3"/>
</dbReference>
<dbReference type="OrthoDB" id="9806522at2"/>
<keyword evidence="5 9" id="KW-0812">Transmembrane</keyword>
<dbReference type="InterPro" id="IPR002524">
    <property type="entry name" value="Cation_efflux"/>
</dbReference>
<dbReference type="GO" id="GO:0015086">
    <property type="term" value="F:cadmium ion transmembrane transporter activity"/>
    <property type="evidence" value="ECO:0007669"/>
    <property type="project" value="TreeGrafter"/>
</dbReference>
<evidence type="ECO:0000313" key="13">
    <source>
        <dbReference type="Proteomes" id="UP000224974"/>
    </source>
</evidence>
<organism evidence="12 13">
    <name type="scientific">Budvicia aquatica</name>
    <dbReference type="NCBI Taxonomy" id="82979"/>
    <lineage>
        <taxon>Bacteria</taxon>
        <taxon>Pseudomonadati</taxon>
        <taxon>Pseudomonadota</taxon>
        <taxon>Gammaproteobacteria</taxon>
        <taxon>Enterobacterales</taxon>
        <taxon>Budviciaceae</taxon>
        <taxon>Budvicia</taxon>
    </lineage>
</organism>
<keyword evidence="6" id="KW-0406">Ion transport</keyword>
<dbReference type="Proteomes" id="UP000224974">
    <property type="component" value="Unassembled WGS sequence"/>
</dbReference>
<dbReference type="Pfam" id="PF16916">
    <property type="entry name" value="ZT_dimer"/>
    <property type="match status" value="2"/>
</dbReference>
<dbReference type="NCBIfam" id="TIGR01297">
    <property type="entry name" value="CDF"/>
    <property type="match status" value="1"/>
</dbReference>
<dbReference type="AlphaFoldDB" id="A0A2C6DP93"/>
<dbReference type="GO" id="GO:0006882">
    <property type="term" value="P:intracellular zinc ion homeostasis"/>
    <property type="evidence" value="ECO:0007669"/>
    <property type="project" value="TreeGrafter"/>
</dbReference>
<evidence type="ECO:0000256" key="3">
    <source>
        <dbReference type="ARBA" id="ARBA00022448"/>
    </source>
</evidence>
<reference evidence="13" key="1">
    <citation type="submission" date="2017-09" db="EMBL/GenBank/DDBJ databases">
        <title>FDA dAtabase for Regulatory Grade micrObial Sequences (FDA-ARGOS): Supporting development and validation of Infectious Disease Dx tests.</title>
        <authorList>
            <person name="Minogue T."/>
            <person name="Wolcott M."/>
            <person name="Wasieloski L."/>
            <person name="Aguilar W."/>
            <person name="Moore D."/>
            <person name="Tallon L."/>
            <person name="Sadzewicz L."/>
            <person name="Ott S."/>
            <person name="Zhao X."/>
            <person name="Nagaraj S."/>
            <person name="Vavikolanu K."/>
            <person name="Aluvathingal J."/>
            <person name="Nadendla S."/>
            <person name="Sichtig H."/>
        </authorList>
    </citation>
    <scope>NUCLEOTIDE SEQUENCE [LARGE SCALE GENOMIC DNA]</scope>
    <source>
        <strain evidence="13">FDAARGOS_387</strain>
    </source>
</reference>
<dbReference type="SUPFAM" id="SSF161111">
    <property type="entry name" value="Cation efflux protein transmembrane domain-like"/>
    <property type="match status" value="1"/>
</dbReference>
<feature type="transmembrane region" description="Helical" evidence="9">
    <location>
        <begin position="107"/>
        <end position="127"/>
    </location>
</feature>
<dbReference type="Pfam" id="PF01545">
    <property type="entry name" value="Cation_efflux"/>
    <property type="match status" value="1"/>
</dbReference>
<evidence type="ECO:0000313" key="12">
    <source>
        <dbReference type="EMBL" id="PHI30614.1"/>
    </source>
</evidence>
<dbReference type="FunFam" id="1.20.1510.10:FF:000006">
    <property type="entry name" value="Divalent cation efflux transporter"/>
    <property type="match status" value="1"/>
</dbReference>
<keyword evidence="8 9" id="KW-0472">Membrane</keyword>
<keyword evidence="6" id="KW-0864">Zinc transport</keyword>
<evidence type="ECO:0000259" key="11">
    <source>
        <dbReference type="Pfam" id="PF16916"/>
    </source>
</evidence>
<dbReference type="InterPro" id="IPR050291">
    <property type="entry name" value="CDF_Transporter"/>
</dbReference>
<feature type="transmembrane region" description="Helical" evidence="9">
    <location>
        <begin position="177"/>
        <end position="195"/>
    </location>
</feature>
<sequence length="462" mass="50694">MKNEKQHVALVSMLASGLLAIGKFTIGIFTGSIGLISEGIHSCSDFIATAVTWWAVRISDKPADDNHHYGHGKMESMAALFEVALLFGAAGWIAYEAIKRLMGEPHEIIAAPLVIAVLVISIVVDFFRVKALRRVAKKTGSPALEADALHFFSDMLASGVVLIGIVFVTFGFVKADAIAAIVVACFILSAAATLGKRSFDSLVDTAPAGTESKIASLLDNFPEVIAIERTRVRNAGPVLFIELTLAVSRSLPLERVSELKNQITQTLQQHLNHTEITLIAIPRSESSETIATRVRIIAANLDQAIHRLTILQLPNQLTISFDLELDAALSLKQSQGIVDNLETAIRAELGQHVEIDTHIEPIIANWLEGQDVPDNLKQEFEQALYACTADRGDNKISHVRVRETSQGVIVYFDYYLPADMCVDQVHTEVDRVERSIRSGFPHVFRVIGHAESLPLPQRQQIF</sequence>
<evidence type="ECO:0000256" key="4">
    <source>
        <dbReference type="ARBA" id="ARBA00022496"/>
    </source>
</evidence>
<keyword evidence="3" id="KW-0813">Transport</keyword>